<dbReference type="EMBL" id="GG745546">
    <property type="protein sequence ID" value="EFD93114.1"/>
    <property type="molecule type" value="Genomic_DNA"/>
</dbReference>
<dbReference type="Proteomes" id="UP000009376">
    <property type="component" value="Unassembled WGS sequence"/>
</dbReference>
<name>D6GUI6_PARA5</name>
<keyword evidence="1" id="KW-1133">Transmembrane helix</keyword>
<proteinExistence type="predicted"/>
<evidence type="ECO:0000313" key="2">
    <source>
        <dbReference type="EMBL" id="EFD93114.1"/>
    </source>
</evidence>
<evidence type="ECO:0000313" key="3">
    <source>
        <dbReference type="Proteomes" id="UP000009376"/>
    </source>
</evidence>
<keyword evidence="1" id="KW-0812">Transmembrane</keyword>
<dbReference type="AlphaFoldDB" id="D6GUI6"/>
<organism evidence="2 3">
    <name type="scientific">Candidatus Parvarchaeum acidophilus ARMAN-5</name>
    <dbReference type="NCBI Taxonomy" id="662762"/>
    <lineage>
        <taxon>Archaea</taxon>
        <taxon>Candidatus Parvarchaeota</taxon>
        <taxon>Candidatus Parvarchaeum</taxon>
    </lineage>
</organism>
<accession>D6GUI6</accession>
<sequence>MWYNLALLQEGATISALAATAKEKIKAAVYAVAYEAGSAINAYMYYIDSSNKFIAGNYGTLWNDVFFFYQVPILFLMLRKYFGKNKKTFDLDKQY</sequence>
<protein>
    <submittedName>
        <fullName evidence="2">Uncharacterized protein</fullName>
    </submittedName>
</protein>
<feature type="transmembrane region" description="Helical" evidence="1">
    <location>
        <begin position="27"/>
        <end position="47"/>
    </location>
</feature>
<evidence type="ECO:0000256" key="1">
    <source>
        <dbReference type="SAM" id="Phobius"/>
    </source>
</evidence>
<reference evidence="2 3" key="1">
    <citation type="journal article" date="2010" name="Proc. Natl. Acad. Sci. U.S.A.">
        <title>Enigmatic, ultrasmall, uncultivated Archaea.</title>
        <authorList>
            <person name="Baker B.J."/>
            <person name="Comolli L.R."/>
            <person name="Dick G.J."/>
            <person name="Hauser L.J."/>
            <person name="Hyatt D."/>
            <person name="Dill B.D."/>
            <person name="Land M.L."/>
            <person name="Verberkmoes N.C."/>
            <person name="Hettich R.L."/>
            <person name="Banfield J.F."/>
        </authorList>
    </citation>
    <scope>NUCLEOTIDE SEQUENCE [LARGE SCALE GENOMIC DNA]</scope>
</reference>
<gene>
    <name evidence="2" type="ORF">BJBARM5_0123</name>
</gene>
<keyword evidence="1" id="KW-0472">Membrane</keyword>
<feature type="transmembrane region" description="Helical" evidence="1">
    <location>
        <begin position="59"/>
        <end position="78"/>
    </location>
</feature>